<comment type="caution">
    <text evidence="2">The sequence shown here is derived from an EMBL/GenBank/DDBJ whole genome shotgun (WGS) entry which is preliminary data.</text>
</comment>
<keyword evidence="3" id="KW-1185">Reference proteome</keyword>
<dbReference type="Proteomes" id="UP000663828">
    <property type="component" value="Unassembled WGS sequence"/>
</dbReference>
<dbReference type="AlphaFoldDB" id="A0A816GPL1"/>
<evidence type="ECO:0000313" key="3">
    <source>
        <dbReference type="Proteomes" id="UP000663828"/>
    </source>
</evidence>
<keyword evidence="1" id="KW-0732">Signal</keyword>
<protein>
    <submittedName>
        <fullName evidence="2">Uncharacterized protein</fullName>
    </submittedName>
</protein>
<organism evidence="2 3">
    <name type="scientific">Adineta ricciae</name>
    <name type="common">Rotifer</name>
    <dbReference type="NCBI Taxonomy" id="249248"/>
    <lineage>
        <taxon>Eukaryota</taxon>
        <taxon>Metazoa</taxon>
        <taxon>Spiralia</taxon>
        <taxon>Gnathifera</taxon>
        <taxon>Rotifera</taxon>
        <taxon>Eurotatoria</taxon>
        <taxon>Bdelloidea</taxon>
        <taxon>Adinetida</taxon>
        <taxon>Adinetidae</taxon>
        <taxon>Adineta</taxon>
    </lineage>
</organism>
<feature type="chain" id="PRO_5032846486" evidence="1">
    <location>
        <begin position="21"/>
        <end position="50"/>
    </location>
</feature>
<dbReference type="EMBL" id="CAJNOR010014231">
    <property type="protein sequence ID" value="CAF1677326.1"/>
    <property type="molecule type" value="Genomic_DNA"/>
</dbReference>
<accession>A0A816GPL1</accession>
<feature type="signal peptide" evidence="1">
    <location>
        <begin position="1"/>
        <end position="20"/>
    </location>
</feature>
<evidence type="ECO:0000313" key="2">
    <source>
        <dbReference type="EMBL" id="CAF1677326.1"/>
    </source>
</evidence>
<reference evidence="2" key="1">
    <citation type="submission" date="2021-02" db="EMBL/GenBank/DDBJ databases">
        <authorList>
            <person name="Nowell W R."/>
        </authorList>
    </citation>
    <scope>NUCLEOTIDE SEQUENCE</scope>
</reference>
<evidence type="ECO:0000256" key="1">
    <source>
        <dbReference type="SAM" id="SignalP"/>
    </source>
</evidence>
<feature type="non-terminal residue" evidence="2">
    <location>
        <position position="1"/>
    </location>
</feature>
<gene>
    <name evidence="2" type="ORF">XAT740_LOCUS59855</name>
</gene>
<sequence>MNYLLFYSLSIWIVLNGGGARQTTNDHKPTNDLVISELYDPLTNQWTISG</sequence>
<proteinExistence type="predicted"/>
<name>A0A816GPL1_ADIRI</name>